<feature type="compositionally biased region" description="Basic and acidic residues" evidence="1">
    <location>
        <begin position="14"/>
        <end position="27"/>
    </location>
</feature>
<accession>A0A5B7IDF3</accession>
<dbReference type="AlphaFoldDB" id="A0A5B7IDF3"/>
<keyword evidence="3" id="KW-1185">Reference proteome</keyword>
<gene>
    <name evidence="2" type="ORF">E2C01_073221</name>
</gene>
<proteinExistence type="predicted"/>
<reference evidence="2 3" key="1">
    <citation type="submission" date="2019-05" db="EMBL/GenBank/DDBJ databases">
        <title>Another draft genome of Portunus trituberculatus and its Hox gene families provides insights of decapod evolution.</title>
        <authorList>
            <person name="Jeong J.-H."/>
            <person name="Song I."/>
            <person name="Kim S."/>
            <person name="Choi T."/>
            <person name="Kim D."/>
            <person name="Ryu S."/>
            <person name="Kim W."/>
        </authorList>
    </citation>
    <scope>NUCLEOTIDE SEQUENCE [LARGE SCALE GENOMIC DNA]</scope>
    <source>
        <tissue evidence="2">Muscle</tissue>
    </source>
</reference>
<evidence type="ECO:0000313" key="2">
    <source>
        <dbReference type="EMBL" id="MPC78724.1"/>
    </source>
</evidence>
<dbReference type="Proteomes" id="UP000324222">
    <property type="component" value="Unassembled WGS sequence"/>
</dbReference>
<feature type="region of interest" description="Disordered" evidence="1">
    <location>
        <begin position="1"/>
        <end position="33"/>
    </location>
</feature>
<dbReference type="EMBL" id="VSRR010049190">
    <property type="protein sequence ID" value="MPC78724.1"/>
    <property type="molecule type" value="Genomic_DNA"/>
</dbReference>
<sequence length="76" mass="8409">MNDRYEAMCEAGETPEREANKGTDSRGDNSSVGEVMCTHRAGYPPKVTSWQGASHLNISALKRVRVTRRLTRAPGF</sequence>
<name>A0A5B7IDF3_PORTR</name>
<evidence type="ECO:0000256" key="1">
    <source>
        <dbReference type="SAM" id="MobiDB-lite"/>
    </source>
</evidence>
<protein>
    <submittedName>
        <fullName evidence="2">Uncharacterized protein</fullName>
    </submittedName>
</protein>
<organism evidence="2 3">
    <name type="scientific">Portunus trituberculatus</name>
    <name type="common">Swimming crab</name>
    <name type="synonym">Neptunus trituberculatus</name>
    <dbReference type="NCBI Taxonomy" id="210409"/>
    <lineage>
        <taxon>Eukaryota</taxon>
        <taxon>Metazoa</taxon>
        <taxon>Ecdysozoa</taxon>
        <taxon>Arthropoda</taxon>
        <taxon>Crustacea</taxon>
        <taxon>Multicrustacea</taxon>
        <taxon>Malacostraca</taxon>
        <taxon>Eumalacostraca</taxon>
        <taxon>Eucarida</taxon>
        <taxon>Decapoda</taxon>
        <taxon>Pleocyemata</taxon>
        <taxon>Brachyura</taxon>
        <taxon>Eubrachyura</taxon>
        <taxon>Portunoidea</taxon>
        <taxon>Portunidae</taxon>
        <taxon>Portuninae</taxon>
        <taxon>Portunus</taxon>
    </lineage>
</organism>
<evidence type="ECO:0000313" key="3">
    <source>
        <dbReference type="Proteomes" id="UP000324222"/>
    </source>
</evidence>
<comment type="caution">
    <text evidence="2">The sequence shown here is derived from an EMBL/GenBank/DDBJ whole genome shotgun (WGS) entry which is preliminary data.</text>
</comment>